<dbReference type="Gene3D" id="1.10.10.10">
    <property type="entry name" value="Winged helix-like DNA-binding domain superfamily/Winged helix DNA-binding domain"/>
    <property type="match status" value="1"/>
</dbReference>
<organism evidence="9 10">
    <name type="scientific">Pseudotabrizicola alkalilacus</name>
    <dbReference type="NCBI Taxonomy" id="2305252"/>
    <lineage>
        <taxon>Bacteria</taxon>
        <taxon>Pseudomonadati</taxon>
        <taxon>Pseudomonadota</taxon>
        <taxon>Alphaproteobacteria</taxon>
        <taxon>Rhodobacterales</taxon>
        <taxon>Paracoccaceae</taxon>
        <taxon>Pseudotabrizicola</taxon>
    </lineage>
</organism>
<accession>A0A411Z0H8</accession>
<evidence type="ECO:0000256" key="4">
    <source>
        <dbReference type="ARBA" id="ARBA00023125"/>
    </source>
</evidence>
<evidence type="ECO:0000256" key="2">
    <source>
        <dbReference type="ARBA" id="ARBA00023015"/>
    </source>
</evidence>
<dbReference type="InterPro" id="IPR013325">
    <property type="entry name" value="RNA_pol_sigma_r2"/>
</dbReference>
<gene>
    <name evidence="9" type="ORF">D1012_14820</name>
</gene>
<keyword evidence="10" id="KW-1185">Reference proteome</keyword>
<evidence type="ECO:0000259" key="8">
    <source>
        <dbReference type="Pfam" id="PF22029"/>
    </source>
</evidence>
<evidence type="ECO:0000256" key="1">
    <source>
        <dbReference type="ARBA" id="ARBA00010641"/>
    </source>
</evidence>
<evidence type="ECO:0000313" key="9">
    <source>
        <dbReference type="EMBL" id="RGP36573.1"/>
    </source>
</evidence>
<dbReference type="NCBIfam" id="TIGR02937">
    <property type="entry name" value="sigma70-ECF"/>
    <property type="match status" value="1"/>
</dbReference>
<dbReference type="PANTHER" id="PTHR43133">
    <property type="entry name" value="RNA POLYMERASE ECF-TYPE SIGMA FACTO"/>
    <property type="match status" value="1"/>
</dbReference>
<comment type="similarity">
    <text evidence="1">Belongs to the sigma-70 factor family. ECF subfamily.</text>
</comment>
<dbReference type="InterPro" id="IPR039425">
    <property type="entry name" value="RNA_pol_sigma-70-like"/>
</dbReference>
<keyword evidence="2" id="KW-0805">Transcription regulation</keyword>
<sequence length="203" mass="22521">MTGANAAKVTYFAKNDGASSDPTGDGRARTSDETSDRKDKTETGSDEIVSYIPALRIYARSLTRNVVDADDLVQETLVRGLANIQSYQLGTNMRAWLFTIMRNRFYTNSSKSAREPTGDADCVSSTPSVVNEIQFWHLRQREMERALLDLPIHYREAILLVGVLGENYKDAASILECDIGTIKSRVSRARTILSQVINAPIAE</sequence>
<keyword evidence="3" id="KW-0731">Sigma factor</keyword>
<reference evidence="9 10" key="1">
    <citation type="submission" date="2018-08" db="EMBL/GenBank/DDBJ databases">
        <title>Flavobacterium tibetense sp. nov., isolated from a wetland YonghuCo on Tibetan Plateau.</title>
        <authorList>
            <person name="Phurbu D."/>
            <person name="Lu H."/>
            <person name="Xing P."/>
        </authorList>
    </citation>
    <scope>NUCLEOTIDE SEQUENCE [LARGE SCALE GENOMIC DNA]</scope>
    <source>
        <strain evidence="9 10">DJC</strain>
    </source>
</reference>
<feature type="region of interest" description="Disordered" evidence="6">
    <location>
        <begin position="1"/>
        <end position="45"/>
    </location>
</feature>
<keyword evidence="4" id="KW-0238">DNA-binding</keyword>
<feature type="domain" description="RNA polymerase sigma factor 70 region 4 type 2" evidence="7">
    <location>
        <begin position="141"/>
        <end position="191"/>
    </location>
</feature>
<dbReference type="Gene3D" id="1.10.1740.10">
    <property type="match status" value="1"/>
</dbReference>
<dbReference type="InterPro" id="IPR013249">
    <property type="entry name" value="RNA_pol_sigma70_r4_t2"/>
</dbReference>
<dbReference type="Proteomes" id="UP000284547">
    <property type="component" value="Unassembled WGS sequence"/>
</dbReference>
<dbReference type="SUPFAM" id="SSF88659">
    <property type="entry name" value="Sigma3 and sigma4 domains of RNA polymerase sigma factors"/>
    <property type="match status" value="1"/>
</dbReference>
<evidence type="ECO:0000256" key="6">
    <source>
        <dbReference type="SAM" id="MobiDB-lite"/>
    </source>
</evidence>
<dbReference type="CDD" id="cd06171">
    <property type="entry name" value="Sigma70_r4"/>
    <property type="match status" value="1"/>
</dbReference>
<dbReference type="InterPro" id="IPR000838">
    <property type="entry name" value="RNA_pol_sigma70_ECF_CS"/>
</dbReference>
<dbReference type="Pfam" id="PF22029">
    <property type="entry name" value="PhyR_sigma2"/>
    <property type="match status" value="1"/>
</dbReference>
<evidence type="ECO:0000313" key="10">
    <source>
        <dbReference type="Proteomes" id="UP000284547"/>
    </source>
</evidence>
<name>A0A411Z0H8_9RHOB</name>
<dbReference type="GO" id="GO:0006352">
    <property type="term" value="P:DNA-templated transcription initiation"/>
    <property type="evidence" value="ECO:0007669"/>
    <property type="project" value="InterPro"/>
</dbReference>
<evidence type="ECO:0000256" key="3">
    <source>
        <dbReference type="ARBA" id="ARBA00023082"/>
    </source>
</evidence>
<protein>
    <submittedName>
        <fullName evidence="9">Sigma-70 family RNA polymerase sigma factor</fullName>
    </submittedName>
</protein>
<comment type="caution">
    <text evidence="9">The sequence shown here is derived from an EMBL/GenBank/DDBJ whole genome shotgun (WGS) entry which is preliminary data.</text>
</comment>
<proteinExistence type="inferred from homology"/>
<dbReference type="InterPro" id="IPR053866">
    <property type="entry name" value="PhyR_sigma2"/>
</dbReference>
<keyword evidence="5" id="KW-0804">Transcription</keyword>
<dbReference type="InterPro" id="IPR013324">
    <property type="entry name" value="RNA_pol_sigma_r3/r4-like"/>
</dbReference>
<evidence type="ECO:0000256" key="5">
    <source>
        <dbReference type="ARBA" id="ARBA00023163"/>
    </source>
</evidence>
<dbReference type="GO" id="GO:0016987">
    <property type="term" value="F:sigma factor activity"/>
    <property type="evidence" value="ECO:0007669"/>
    <property type="project" value="UniProtKB-KW"/>
</dbReference>
<dbReference type="InterPro" id="IPR014284">
    <property type="entry name" value="RNA_pol_sigma-70_dom"/>
</dbReference>
<feature type="domain" description="PhyR sigma2" evidence="8">
    <location>
        <begin position="49"/>
        <end position="101"/>
    </location>
</feature>
<dbReference type="AlphaFoldDB" id="A0A411Z0H8"/>
<dbReference type="GO" id="GO:0003677">
    <property type="term" value="F:DNA binding"/>
    <property type="evidence" value="ECO:0007669"/>
    <property type="project" value="UniProtKB-KW"/>
</dbReference>
<dbReference type="PANTHER" id="PTHR43133:SF25">
    <property type="entry name" value="RNA POLYMERASE SIGMA FACTOR RFAY-RELATED"/>
    <property type="match status" value="1"/>
</dbReference>
<dbReference type="InterPro" id="IPR036388">
    <property type="entry name" value="WH-like_DNA-bd_sf"/>
</dbReference>
<evidence type="ECO:0000259" key="7">
    <source>
        <dbReference type="Pfam" id="PF08281"/>
    </source>
</evidence>
<dbReference type="EMBL" id="QWEY01000008">
    <property type="protein sequence ID" value="RGP36573.1"/>
    <property type="molecule type" value="Genomic_DNA"/>
</dbReference>
<dbReference type="Pfam" id="PF08281">
    <property type="entry name" value="Sigma70_r4_2"/>
    <property type="match status" value="1"/>
</dbReference>
<dbReference type="PROSITE" id="PS01063">
    <property type="entry name" value="SIGMA70_ECF"/>
    <property type="match status" value="1"/>
</dbReference>
<feature type="compositionally biased region" description="Basic and acidic residues" evidence="6">
    <location>
        <begin position="24"/>
        <end position="43"/>
    </location>
</feature>
<dbReference type="OrthoDB" id="9803470at2"/>
<dbReference type="SUPFAM" id="SSF88946">
    <property type="entry name" value="Sigma2 domain of RNA polymerase sigma factors"/>
    <property type="match status" value="1"/>
</dbReference>